<dbReference type="Gene3D" id="1.20.120.350">
    <property type="entry name" value="Voltage-gated potassium channels. Chain C"/>
    <property type="match status" value="1"/>
</dbReference>
<name>A0ABU3VTQ2_9GAMM</name>
<dbReference type="SUPFAM" id="SSF81324">
    <property type="entry name" value="Voltage-gated potassium channels"/>
    <property type="match status" value="1"/>
</dbReference>
<feature type="transmembrane region" description="Helical" evidence="5">
    <location>
        <begin position="15"/>
        <end position="37"/>
    </location>
</feature>
<evidence type="ECO:0000313" key="6">
    <source>
        <dbReference type="EMBL" id="MDV2077652.1"/>
    </source>
</evidence>
<keyword evidence="3 5" id="KW-1133">Transmembrane helix</keyword>
<comment type="caution">
    <text evidence="6">The sequence shown here is derived from an EMBL/GenBank/DDBJ whole genome shotgun (WGS) entry which is preliminary data.</text>
</comment>
<keyword evidence="4 5" id="KW-0472">Membrane</keyword>
<reference evidence="6 7" key="1">
    <citation type="submission" date="2023-10" db="EMBL/GenBank/DDBJ databases">
        <title>Characteristics and mechanism of a salt-tolerant marine origin heterotrophic nitrifying- aerobic denitrifying bacteria Marinobacter xestospongiae HN1.</title>
        <authorList>
            <person name="Qi R."/>
        </authorList>
    </citation>
    <scope>NUCLEOTIDE SEQUENCE [LARGE SCALE GENOMIC DNA]</scope>
    <source>
        <strain evidence="6 7">HN1</strain>
    </source>
</reference>
<proteinExistence type="predicted"/>
<organism evidence="6 7">
    <name type="scientific">Marinobacter xestospongiae</name>
    <dbReference type="NCBI Taxonomy" id="994319"/>
    <lineage>
        <taxon>Bacteria</taxon>
        <taxon>Pseudomonadati</taxon>
        <taxon>Pseudomonadota</taxon>
        <taxon>Gammaproteobacteria</taxon>
        <taxon>Pseudomonadales</taxon>
        <taxon>Marinobacteraceae</taxon>
        <taxon>Marinobacter</taxon>
    </lineage>
</organism>
<dbReference type="Proteomes" id="UP001269819">
    <property type="component" value="Unassembled WGS sequence"/>
</dbReference>
<evidence type="ECO:0000256" key="3">
    <source>
        <dbReference type="ARBA" id="ARBA00022989"/>
    </source>
</evidence>
<gene>
    <name evidence="6" type="ORF">RYS15_03115</name>
</gene>
<evidence type="ECO:0000256" key="1">
    <source>
        <dbReference type="ARBA" id="ARBA00004141"/>
    </source>
</evidence>
<dbReference type="EMBL" id="JAWIIJ010000002">
    <property type="protein sequence ID" value="MDV2077652.1"/>
    <property type="molecule type" value="Genomic_DNA"/>
</dbReference>
<keyword evidence="2 5" id="KW-0812">Transmembrane</keyword>
<comment type="subcellular location">
    <subcellularLocation>
        <location evidence="1">Membrane</location>
        <topology evidence="1">Multi-pass membrane protein</topology>
    </subcellularLocation>
</comment>
<feature type="transmembrane region" description="Helical" evidence="5">
    <location>
        <begin position="68"/>
        <end position="87"/>
    </location>
</feature>
<evidence type="ECO:0008006" key="8">
    <source>
        <dbReference type="Google" id="ProtNLM"/>
    </source>
</evidence>
<feature type="transmembrane region" description="Helical" evidence="5">
    <location>
        <begin position="99"/>
        <end position="122"/>
    </location>
</feature>
<sequence length="346" mass="40393">MLKINRENLKTSHQLIWFVIDFLMLGLLILNLTLIIFDSIYSFAAIEQFLAQQVPAFNDLYKPVHANFLFYDLIFVAIFLTEFFVRWGYAIKARIYDRWYFYPFIHWYDLVGCIPVGSFRFLRVLRIISIIYRLHQYRIIDVTQWRLYQFCAFYYEAFLEELSDRIVIKVLSGVQSEITLGSPLFERIQNDILVPRKAMLTEWLSDRVSRAASEGYMPKRGELRVYLENRVDHALKQNLELSRLRLLPMVGPTIQETLEDAVGDIVANVIHQILEDLASSANHAFIEDIVEVVLPQPGDHEAPEIRNEALIALINEIIEAIKTQVQVKHWRSDLKQPNAETAAAKE</sequence>
<protein>
    <recommendedName>
        <fullName evidence="8">Ion transporter</fullName>
    </recommendedName>
</protein>
<evidence type="ECO:0000256" key="2">
    <source>
        <dbReference type="ARBA" id="ARBA00022692"/>
    </source>
</evidence>
<evidence type="ECO:0000313" key="7">
    <source>
        <dbReference type="Proteomes" id="UP001269819"/>
    </source>
</evidence>
<dbReference type="InterPro" id="IPR027359">
    <property type="entry name" value="Volt_channel_dom_sf"/>
</dbReference>
<keyword evidence="7" id="KW-1185">Reference proteome</keyword>
<accession>A0ABU3VTQ2</accession>
<evidence type="ECO:0000256" key="5">
    <source>
        <dbReference type="SAM" id="Phobius"/>
    </source>
</evidence>
<evidence type="ECO:0000256" key="4">
    <source>
        <dbReference type="ARBA" id="ARBA00023136"/>
    </source>
</evidence>
<dbReference type="RefSeq" id="WP_316972554.1">
    <property type="nucleotide sequence ID" value="NZ_JAWIIJ010000002.1"/>
</dbReference>